<dbReference type="GO" id="GO:0046983">
    <property type="term" value="F:protein dimerization activity"/>
    <property type="evidence" value="ECO:0007669"/>
    <property type="project" value="InterPro"/>
</dbReference>
<sequence length="239" mass="27308">MNPKHHNFSHFSSFTDQPTPTSTTASSPFFPSSHAHTNKQFPKEQTHTHNTSQMSSIDKKAKRKVSHSAIEKRRREKTNAVLRKLQGLVPWLNSESKFQKLEILENAAKYIEQLTSQNLQDTDMFPEINLRNTEKSPYYLKPNPYLSPSSSQSSTTPSPQFKYVSSPISRKSDYSQLPNPKKRQNSLVTPNNSDIDDVPILENISHHQKSTPYTNHRYTLNSPSPAQNPKQMSLNFLLS</sequence>
<dbReference type="SMART" id="SM00353">
    <property type="entry name" value="HLH"/>
    <property type="match status" value="1"/>
</dbReference>
<dbReference type="EMBL" id="MBFU01000683">
    <property type="protein sequence ID" value="PVZ97905.1"/>
    <property type="molecule type" value="Genomic_DNA"/>
</dbReference>
<proteinExistence type="predicted"/>
<organism evidence="3 4">
    <name type="scientific">Smittium angustum</name>
    <dbReference type="NCBI Taxonomy" id="133377"/>
    <lineage>
        <taxon>Eukaryota</taxon>
        <taxon>Fungi</taxon>
        <taxon>Fungi incertae sedis</taxon>
        <taxon>Zoopagomycota</taxon>
        <taxon>Kickxellomycotina</taxon>
        <taxon>Harpellomycetes</taxon>
        <taxon>Harpellales</taxon>
        <taxon>Legeriomycetaceae</taxon>
        <taxon>Smittium</taxon>
    </lineage>
</organism>
<evidence type="ECO:0000256" key="1">
    <source>
        <dbReference type="SAM" id="MobiDB-lite"/>
    </source>
</evidence>
<reference evidence="3 4" key="1">
    <citation type="journal article" date="2018" name="MBio">
        <title>Comparative Genomics Reveals the Core Gene Toolbox for the Fungus-Insect Symbiosis.</title>
        <authorList>
            <person name="Wang Y."/>
            <person name="Stata M."/>
            <person name="Wang W."/>
            <person name="Stajich J.E."/>
            <person name="White M.M."/>
            <person name="Moncalvo J.M."/>
        </authorList>
    </citation>
    <scope>NUCLEOTIDE SEQUENCE [LARGE SCALE GENOMIC DNA]</scope>
    <source>
        <strain evidence="3 4">AUS-126-30</strain>
    </source>
</reference>
<dbReference type="InterPro" id="IPR011598">
    <property type="entry name" value="bHLH_dom"/>
</dbReference>
<comment type="caution">
    <text evidence="3">The sequence shown here is derived from an EMBL/GenBank/DDBJ whole genome shotgun (WGS) entry which is preliminary data.</text>
</comment>
<feature type="region of interest" description="Disordered" evidence="1">
    <location>
        <begin position="209"/>
        <end position="239"/>
    </location>
</feature>
<evidence type="ECO:0000259" key="2">
    <source>
        <dbReference type="PROSITE" id="PS50888"/>
    </source>
</evidence>
<name>A0A2U1IYL2_SMIAN</name>
<feature type="compositionally biased region" description="Polar residues" evidence="1">
    <location>
        <begin position="166"/>
        <end position="178"/>
    </location>
</feature>
<feature type="region of interest" description="Disordered" evidence="1">
    <location>
        <begin position="136"/>
        <end position="194"/>
    </location>
</feature>
<evidence type="ECO:0000313" key="4">
    <source>
        <dbReference type="Proteomes" id="UP000245591"/>
    </source>
</evidence>
<feature type="compositionally biased region" description="Basic residues" evidence="1">
    <location>
        <begin position="60"/>
        <end position="75"/>
    </location>
</feature>
<dbReference type="AlphaFoldDB" id="A0A2U1IYL2"/>
<dbReference type="PROSITE" id="PS50888">
    <property type="entry name" value="BHLH"/>
    <property type="match status" value="1"/>
</dbReference>
<keyword evidence="4" id="KW-1185">Reference proteome</keyword>
<feature type="compositionally biased region" description="Low complexity" evidence="1">
    <location>
        <begin position="11"/>
        <end position="33"/>
    </location>
</feature>
<protein>
    <recommendedName>
        <fullName evidence="2">BHLH domain-containing protein</fullName>
    </recommendedName>
</protein>
<feature type="domain" description="BHLH" evidence="2">
    <location>
        <begin position="62"/>
        <end position="114"/>
    </location>
</feature>
<dbReference type="InterPro" id="IPR036638">
    <property type="entry name" value="HLH_DNA-bd_sf"/>
</dbReference>
<dbReference type="Proteomes" id="UP000245591">
    <property type="component" value="Unassembled WGS sequence"/>
</dbReference>
<accession>A0A2U1IYL2</accession>
<evidence type="ECO:0000313" key="3">
    <source>
        <dbReference type="EMBL" id="PVZ97905.1"/>
    </source>
</evidence>
<gene>
    <name evidence="3" type="ORF">BB558_006121</name>
</gene>
<dbReference type="SUPFAM" id="SSF47459">
    <property type="entry name" value="HLH, helix-loop-helix DNA-binding domain"/>
    <property type="match status" value="1"/>
</dbReference>
<feature type="region of interest" description="Disordered" evidence="1">
    <location>
        <begin position="1"/>
        <end position="75"/>
    </location>
</feature>
<dbReference type="Pfam" id="PF00010">
    <property type="entry name" value="HLH"/>
    <property type="match status" value="1"/>
</dbReference>
<feature type="compositionally biased region" description="Polar residues" evidence="1">
    <location>
        <begin position="210"/>
        <end position="239"/>
    </location>
</feature>
<feature type="compositionally biased region" description="Low complexity" evidence="1">
    <location>
        <begin position="147"/>
        <end position="160"/>
    </location>
</feature>
<dbReference type="Gene3D" id="4.10.280.10">
    <property type="entry name" value="Helix-loop-helix DNA-binding domain"/>
    <property type="match status" value="1"/>
</dbReference>